<feature type="domain" description="AAA+ ATPase" evidence="1">
    <location>
        <begin position="63"/>
        <end position="233"/>
    </location>
</feature>
<proteinExistence type="predicted"/>
<dbReference type="InterPro" id="IPR002586">
    <property type="entry name" value="CobQ/CobB/MinD/ParA_Nub-bd_dom"/>
</dbReference>
<sequence>MAHAADQHHDTALNALFPQPPPLGSNHDCWRLELVRMRVAHNHDLVTQLPCARLAHALLRGGSMRVLAVVGQKGGIGKSTTAMNLAACMSRSSSVAVIDVDPQASTTKWAERAGENLPFDFTSETDISMLSLMRQLDYDVVIVDTPGSLADQHVLSALLDQTDYAIAPLSPSFMEIEPVQRTLQDFVIPRGIPYRVLMNKVDLRDGKGDLESFEELLDTGSFFDGQVGIPRFKNYIRQAKVMKMMPLQGTVITDYSDTRNSRAAISDYTSVALELMNLWARERKTA</sequence>
<dbReference type="Proteomes" id="UP001256673">
    <property type="component" value="Unassembled WGS sequence"/>
</dbReference>
<dbReference type="SUPFAM" id="SSF52540">
    <property type="entry name" value="P-loop containing nucleoside triphosphate hydrolases"/>
    <property type="match status" value="1"/>
</dbReference>
<accession>A0ABU3S041</accession>
<evidence type="ECO:0000313" key="3">
    <source>
        <dbReference type="Proteomes" id="UP001256673"/>
    </source>
</evidence>
<dbReference type="RefSeq" id="WP_316002087.1">
    <property type="nucleotide sequence ID" value="NZ_JAWDIU010000008.1"/>
</dbReference>
<organism evidence="2 3">
    <name type="scientific">Microbacterium algihabitans</name>
    <dbReference type="NCBI Taxonomy" id="3075992"/>
    <lineage>
        <taxon>Bacteria</taxon>
        <taxon>Bacillati</taxon>
        <taxon>Actinomycetota</taxon>
        <taxon>Actinomycetes</taxon>
        <taxon>Micrococcales</taxon>
        <taxon>Microbacteriaceae</taxon>
        <taxon>Microbacterium</taxon>
    </lineage>
</organism>
<dbReference type="PANTHER" id="PTHR13696:SF96">
    <property type="entry name" value="COBQ_COBB_MIND_PARA NUCLEOTIDE BINDING DOMAIN-CONTAINING PROTEIN"/>
    <property type="match status" value="1"/>
</dbReference>
<dbReference type="InterPro" id="IPR027417">
    <property type="entry name" value="P-loop_NTPase"/>
</dbReference>
<evidence type="ECO:0000313" key="2">
    <source>
        <dbReference type="EMBL" id="MDU0328492.1"/>
    </source>
</evidence>
<dbReference type="PANTHER" id="PTHR13696">
    <property type="entry name" value="P-LOOP CONTAINING NUCLEOSIDE TRIPHOSPHATE HYDROLASE"/>
    <property type="match status" value="1"/>
</dbReference>
<keyword evidence="3" id="KW-1185">Reference proteome</keyword>
<protein>
    <submittedName>
        <fullName evidence="2">ParA family protein</fullName>
    </submittedName>
</protein>
<dbReference type="Pfam" id="PF01656">
    <property type="entry name" value="CbiA"/>
    <property type="match status" value="1"/>
</dbReference>
<dbReference type="Gene3D" id="3.40.50.300">
    <property type="entry name" value="P-loop containing nucleotide triphosphate hydrolases"/>
    <property type="match status" value="1"/>
</dbReference>
<dbReference type="EMBL" id="JAWDIU010000008">
    <property type="protein sequence ID" value="MDU0328492.1"/>
    <property type="molecule type" value="Genomic_DNA"/>
</dbReference>
<comment type="caution">
    <text evidence="2">The sequence shown here is derived from an EMBL/GenBank/DDBJ whole genome shotgun (WGS) entry which is preliminary data.</text>
</comment>
<dbReference type="InterPro" id="IPR003593">
    <property type="entry name" value="AAA+_ATPase"/>
</dbReference>
<dbReference type="SMART" id="SM00382">
    <property type="entry name" value="AAA"/>
    <property type="match status" value="1"/>
</dbReference>
<evidence type="ECO:0000259" key="1">
    <source>
        <dbReference type="SMART" id="SM00382"/>
    </source>
</evidence>
<dbReference type="InterPro" id="IPR050678">
    <property type="entry name" value="DNA_Partitioning_ATPase"/>
</dbReference>
<reference evidence="2 3" key="1">
    <citation type="submission" date="2023-09" db="EMBL/GenBank/DDBJ databases">
        <title>Microbacterium fusihabitans sp. nov., Microbacterium phycihabitans sp. nov., and Microbacterium cervinum sp. nov., isolated from dried seaweeds of beach.</title>
        <authorList>
            <person name="Lee S.D."/>
        </authorList>
    </citation>
    <scope>NUCLEOTIDE SEQUENCE [LARGE SCALE GENOMIC DNA]</scope>
    <source>
        <strain evidence="2 3">KSW2-21</strain>
    </source>
</reference>
<name>A0ABU3S041_9MICO</name>
<gene>
    <name evidence="2" type="ORF">RWH43_17165</name>
</gene>
<dbReference type="CDD" id="cd02042">
    <property type="entry name" value="ParAB_family"/>
    <property type="match status" value="1"/>
</dbReference>